<comment type="similarity">
    <text evidence="1">Belongs to the ATP-dependent AMP-binding enzyme family.</text>
</comment>
<dbReference type="InterPro" id="IPR020845">
    <property type="entry name" value="AMP-binding_CS"/>
</dbReference>
<evidence type="ECO:0000256" key="1">
    <source>
        <dbReference type="ARBA" id="ARBA00006432"/>
    </source>
</evidence>
<dbReference type="PANTHER" id="PTHR43201">
    <property type="entry name" value="ACYL-COA SYNTHETASE"/>
    <property type="match status" value="1"/>
</dbReference>
<gene>
    <name evidence="5" type="ORF">ACFYXQ_07130</name>
</gene>
<accession>A0ABW6RU64</accession>
<keyword evidence="2 5" id="KW-0436">Ligase</keyword>
<feature type="domain" description="AMP-binding enzyme C-terminal" evidence="4">
    <location>
        <begin position="408"/>
        <end position="483"/>
    </location>
</feature>
<protein>
    <submittedName>
        <fullName evidence="5">Fatty acid--CoA ligase family protein</fullName>
    </submittedName>
</protein>
<dbReference type="EMBL" id="JBIAQY010000002">
    <property type="protein sequence ID" value="MFF3567542.1"/>
    <property type="molecule type" value="Genomic_DNA"/>
</dbReference>
<dbReference type="InterPro" id="IPR045851">
    <property type="entry name" value="AMP-bd_C_sf"/>
</dbReference>
<evidence type="ECO:0000256" key="2">
    <source>
        <dbReference type="ARBA" id="ARBA00022598"/>
    </source>
</evidence>
<keyword evidence="6" id="KW-1185">Reference proteome</keyword>
<organism evidence="5 6">
    <name type="scientific">Nocardia jiangxiensis</name>
    <dbReference type="NCBI Taxonomy" id="282685"/>
    <lineage>
        <taxon>Bacteria</taxon>
        <taxon>Bacillati</taxon>
        <taxon>Actinomycetota</taxon>
        <taxon>Actinomycetes</taxon>
        <taxon>Mycobacteriales</taxon>
        <taxon>Nocardiaceae</taxon>
        <taxon>Nocardia</taxon>
    </lineage>
</organism>
<feature type="domain" description="AMP-dependent synthetase/ligase" evidence="3">
    <location>
        <begin position="46"/>
        <end position="360"/>
    </location>
</feature>
<evidence type="ECO:0000313" key="5">
    <source>
        <dbReference type="EMBL" id="MFF3567542.1"/>
    </source>
</evidence>
<dbReference type="CDD" id="cd04433">
    <property type="entry name" value="AFD_class_I"/>
    <property type="match status" value="1"/>
</dbReference>
<evidence type="ECO:0000259" key="3">
    <source>
        <dbReference type="Pfam" id="PF00501"/>
    </source>
</evidence>
<dbReference type="InterPro" id="IPR025110">
    <property type="entry name" value="AMP-bd_C"/>
</dbReference>
<evidence type="ECO:0000259" key="4">
    <source>
        <dbReference type="Pfam" id="PF13193"/>
    </source>
</evidence>
<comment type="caution">
    <text evidence="5">The sequence shown here is derived from an EMBL/GenBank/DDBJ whole genome shotgun (WGS) entry which is preliminary data.</text>
</comment>
<dbReference type="Gene3D" id="3.30.300.30">
    <property type="match status" value="1"/>
</dbReference>
<dbReference type="PROSITE" id="PS00455">
    <property type="entry name" value="AMP_BINDING"/>
    <property type="match status" value="1"/>
</dbReference>
<dbReference type="SUPFAM" id="SSF56801">
    <property type="entry name" value="Acetyl-CoA synthetase-like"/>
    <property type="match status" value="1"/>
</dbReference>
<dbReference type="GO" id="GO:0016874">
    <property type="term" value="F:ligase activity"/>
    <property type="evidence" value="ECO:0007669"/>
    <property type="project" value="UniProtKB-KW"/>
</dbReference>
<evidence type="ECO:0000313" key="6">
    <source>
        <dbReference type="Proteomes" id="UP001601992"/>
    </source>
</evidence>
<dbReference type="Pfam" id="PF00501">
    <property type="entry name" value="AMP-binding"/>
    <property type="match status" value="1"/>
</dbReference>
<dbReference type="Proteomes" id="UP001601992">
    <property type="component" value="Unassembled WGS sequence"/>
</dbReference>
<dbReference type="InterPro" id="IPR042099">
    <property type="entry name" value="ANL_N_sf"/>
</dbReference>
<dbReference type="Gene3D" id="3.40.50.12780">
    <property type="entry name" value="N-terminal domain of ligase-like"/>
    <property type="match status" value="1"/>
</dbReference>
<sequence length="502" mass="54086">MNISMLLEMAADGFGNRTVVGRTEDGLTPVRLRALAAGGAELVRAADADAIVYLAVNGPAFPAALFAAAHAGVPLVPVNYRLGAQQLDALLSNHPRAVSIADPEQHEALRRAGVRSVRSPDEWLTAASDSADEATDPIESDAAAVLIYTSGTTSAPKGVVLSRHNLVSYVLGTVEFAGAQEDEAALMSVPPYHIAAVSNVLTNLYSGRRVLTLEQFTPERWLELVRAQRITNAMVVPTMLARIMDTDGLDRSVPSLRALAYGGAKMPVRVIETALREWPHVDFVNAYGLTETSSTISVLGPQDHRDALESEDPQVRARIGSAGLPVPGIELEVRDEEDAVLGAGESGQIWVRGEQVSGQYAGQGATVDERGFFHTRDQGRIDAAGYLYIEGRADDTIIRGAENIAPAEIEDVLLRQPDVLDAVVVGVPDEEWGQRIEAVVVTRHGVQLDAEALRTTVRQTLRGSKTPDRITYWPELPRTATGKLVRRDIVAALRTENPSPTR</sequence>
<dbReference type="RefSeq" id="WP_040825268.1">
    <property type="nucleotide sequence ID" value="NZ_JBIAQY010000002.1"/>
</dbReference>
<dbReference type="InterPro" id="IPR000873">
    <property type="entry name" value="AMP-dep_synth/lig_dom"/>
</dbReference>
<name>A0ABW6RU64_9NOCA</name>
<reference evidence="5 6" key="1">
    <citation type="submission" date="2024-10" db="EMBL/GenBank/DDBJ databases">
        <title>The Natural Products Discovery Center: Release of the First 8490 Sequenced Strains for Exploring Actinobacteria Biosynthetic Diversity.</title>
        <authorList>
            <person name="Kalkreuter E."/>
            <person name="Kautsar S.A."/>
            <person name="Yang D."/>
            <person name="Bader C.D."/>
            <person name="Teijaro C.N."/>
            <person name="Fluegel L."/>
            <person name="Davis C.M."/>
            <person name="Simpson J.R."/>
            <person name="Lauterbach L."/>
            <person name="Steele A.D."/>
            <person name="Gui C."/>
            <person name="Meng S."/>
            <person name="Li G."/>
            <person name="Viehrig K."/>
            <person name="Ye F."/>
            <person name="Su P."/>
            <person name="Kiefer A.F."/>
            <person name="Nichols A."/>
            <person name="Cepeda A.J."/>
            <person name="Yan W."/>
            <person name="Fan B."/>
            <person name="Jiang Y."/>
            <person name="Adhikari A."/>
            <person name="Zheng C.-J."/>
            <person name="Schuster L."/>
            <person name="Cowan T.M."/>
            <person name="Smanski M.J."/>
            <person name="Chevrette M.G."/>
            <person name="De Carvalho L.P.S."/>
            <person name="Shen B."/>
        </authorList>
    </citation>
    <scope>NUCLEOTIDE SEQUENCE [LARGE SCALE GENOMIC DNA]</scope>
    <source>
        <strain evidence="5 6">NPDC002593</strain>
    </source>
</reference>
<dbReference type="Pfam" id="PF13193">
    <property type="entry name" value="AMP-binding_C"/>
    <property type="match status" value="1"/>
</dbReference>
<proteinExistence type="inferred from homology"/>
<dbReference type="PANTHER" id="PTHR43201:SF5">
    <property type="entry name" value="MEDIUM-CHAIN ACYL-COA LIGASE ACSF2, MITOCHONDRIAL"/>
    <property type="match status" value="1"/>
</dbReference>